<dbReference type="InterPro" id="IPR041468">
    <property type="entry name" value="HTH_ParB/Spo0J"/>
</dbReference>
<sequence length="705" mass="76297">MSRRARSIQLSGAPPMNDIEMIPLGKLRLSEANVRKNDSNLFIEELAANIEAKGLLQNLIVAPAKKRGMFDVTAGGRRLRALNFLLEAGKLAKDHPVACRVLDIDAAEQSELSLIENVIRLDMTPTDEIRAYKHFVNEGSDLDAIAKRFGRTRRFIEGRLRLADLADPIFAALEEGKITLDVAKAYATTPNHERQMLVWNELSNSWQGNQADSIRRMITHSAIRSSSPMAKLASEADYLAAGGKIERDLFTEDGGETWIDAEIAQRIAGEKLQAFATQIAETSGYAWVRPILETRVTYGATEDLHQVHLEPAPLSDEEQAEADRLMETISALEAESDGVDEDDEAAAAEFQARWDAATNAYDALHDKPPVIPEEMKANVGCFVIIGADGEPTVASGLYSDKPLEKRKARGGADTQGGADSGAGEGAGAASAPKPLSQKLVEELAVQRRDILAINLASNPAIALDYLIFAIADSRALYSAQALGTTLRAPSPSLYLTNYPESPAHTLMADMRETLDLSWTEHRRTVDRFAAFSALDDDAKASWLAWCMAKTLEASLGIDKKVGQSGPEPIDLHDHLATLMGINVASHWRPTSANYFDRVSKQTLLAHVSEVGGPTMAASFMGSKKGDLSASCEKLFAGETIVAPEVKEAALAWVPEAMRFRAISPSETDDEQAPIEAGGEPAPEGEGDELEASEDQDAEAAEPVDA</sequence>
<name>O85866_NOVAR</name>
<dbReference type="NCBIfam" id="TIGR00180">
    <property type="entry name" value="parB_part"/>
    <property type="match status" value="1"/>
</dbReference>
<dbReference type="AlphaFoldDB" id="O85866"/>
<geneLocation type="plasmid" evidence="5">
    <name>pNL1</name>
</geneLocation>
<dbReference type="SMART" id="SM00470">
    <property type="entry name" value="ParB"/>
    <property type="match status" value="1"/>
</dbReference>
<dbReference type="SUPFAM" id="SSF109709">
    <property type="entry name" value="KorB DNA-binding domain-like"/>
    <property type="match status" value="1"/>
</dbReference>
<dbReference type="CDD" id="cd16406">
    <property type="entry name" value="ParB_N_like"/>
    <property type="match status" value="1"/>
</dbReference>
<dbReference type="InterPro" id="IPR036086">
    <property type="entry name" value="ParB/Sulfiredoxin_sf"/>
</dbReference>
<organism evidence="5">
    <name type="scientific">Novosphingobium aromaticivorans</name>
    <name type="common">Sphingomonas aromaticivorans</name>
    <dbReference type="NCBI Taxonomy" id="48935"/>
    <lineage>
        <taxon>Bacteria</taxon>
        <taxon>Pseudomonadati</taxon>
        <taxon>Pseudomonadota</taxon>
        <taxon>Alphaproteobacteria</taxon>
        <taxon>Sphingomonadales</taxon>
        <taxon>Sphingomonadaceae</taxon>
        <taxon>Novosphingobium</taxon>
    </lineage>
</organism>
<dbReference type="InterPro" id="IPR003115">
    <property type="entry name" value="ParB_N"/>
</dbReference>
<dbReference type="GO" id="GO:0005694">
    <property type="term" value="C:chromosome"/>
    <property type="evidence" value="ECO:0007669"/>
    <property type="project" value="TreeGrafter"/>
</dbReference>
<dbReference type="PANTHER" id="PTHR33375">
    <property type="entry name" value="CHROMOSOME-PARTITIONING PROTEIN PARB-RELATED"/>
    <property type="match status" value="1"/>
</dbReference>
<accession>O85866</accession>
<feature type="region of interest" description="Disordered" evidence="3">
    <location>
        <begin position="662"/>
        <end position="705"/>
    </location>
</feature>
<evidence type="ECO:0000259" key="4">
    <source>
        <dbReference type="SMART" id="SM00470"/>
    </source>
</evidence>
<feature type="domain" description="ParB-like N-terminal" evidence="4">
    <location>
        <begin position="20"/>
        <end position="118"/>
    </location>
</feature>
<dbReference type="Pfam" id="PF17762">
    <property type="entry name" value="HTH_ParB"/>
    <property type="match status" value="1"/>
</dbReference>
<keyword evidence="2" id="KW-0175">Coiled coil</keyword>
<evidence type="ECO:0000256" key="1">
    <source>
        <dbReference type="ARBA" id="ARBA00006295"/>
    </source>
</evidence>
<proteinExistence type="inferred from homology"/>
<dbReference type="PIR" id="T31157">
    <property type="entry name" value="T31157"/>
</dbReference>
<evidence type="ECO:0000313" key="5">
    <source>
        <dbReference type="EMBL" id="AAD03881.1"/>
    </source>
</evidence>
<comment type="similarity">
    <text evidence="1">Belongs to the ParB family.</text>
</comment>
<feature type="region of interest" description="Disordered" evidence="3">
    <location>
        <begin position="404"/>
        <end position="433"/>
    </location>
</feature>
<dbReference type="Gene3D" id="3.90.1530.30">
    <property type="match status" value="1"/>
</dbReference>
<reference evidence="5" key="1">
    <citation type="journal article" date="1999" name="J. Bacteriol.">
        <title>Complete sequence of a 184-kilobase catabolic plasmid from Sphingomonas aromaticivorans F199.</title>
        <authorList>
            <person name="Romine M.F."/>
            <person name="Stillwell L.C."/>
            <person name="Wong K.-K."/>
            <person name="Thurston S.J."/>
            <person name="Sisk E.C."/>
            <person name="Sensen C."/>
            <person name="Gaasterland T."/>
            <person name="Fredrickson J.K."/>
            <person name="Saffer J.D."/>
        </authorList>
    </citation>
    <scope>NUCLEOTIDE SEQUENCE</scope>
    <source>
        <strain evidence="5">F199</strain>
        <plasmid evidence="5">pNL1</plasmid>
    </source>
</reference>
<dbReference type="PANTHER" id="PTHR33375:SF7">
    <property type="entry name" value="CHROMOSOME 2-PARTITIONING PROTEIN PARB-RELATED"/>
    <property type="match status" value="1"/>
</dbReference>
<dbReference type="Pfam" id="PF02195">
    <property type="entry name" value="ParB_N"/>
    <property type="match status" value="1"/>
</dbReference>
<feature type="compositionally biased region" description="Acidic residues" evidence="3">
    <location>
        <begin position="682"/>
        <end position="705"/>
    </location>
</feature>
<dbReference type="InterPro" id="IPR050336">
    <property type="entry name" value="Chromosome_partition/occlusion"/>
</dbReference>
<evidence type="ECO:0000256" key="2">
    <source>
        <dbReference type="SAM" id="Coils"/>
    </source>
</evidence>
<protein>
    <submittedName>
        <fullName evidence="5">Putative plasmid stabilization protein</fullName>
    </submittedName>
</protein>
<dbReference type="InterPro" id="IPR004437">
    <property type="entry name" value="ParB/RepB/Spo0J"/>
</dbReference>
<feature type="coiled-coil region" evidence="2">
    <location>
        <begin position="315"/>
        <end position="342"/>
    </location>
</feature>
<dbReference type="EMBL" id="AF079317">
    <property type="protein sequence ID" value="AAD03881.1"/>
    <property type="molecule type" value="Genomic_DNA"/>
</dbReference>
<dbReference type="GO" id="GO:0003677">
    <property type="term" value="F:DNA binding"/>
    <property type="evidence" value="ECO:0007669"/>
    <property type="project" value="InterPro"/>
</dbReference>
<keyword evidence="5" id="KW-0614">Plasmid</keyword>
<evidence type="ECO:0000256" key="3">
    <source>
        <dbReference type="SAM" id="MobiDB-lite"/>
    </source>
</evidence>
<dbReference type="GO" id="GO:0007059">
    <property type="term" value="P:chromosome segregation"/>
    <property type="evidence" value="ECO:0007669"/>
    <property type="project" value="TreeGrafter"/>
</dbReference>
<gene>
    <name evidence="5" type="primary">orf282</name>
</gene>
<dbReference type="Gene3D" id="1.10.10.2830">
    <property type="match status" value="1"/>
</dbReference>
<dbReference type="SUPFAM" id="SSF110849">
    <property type="entry name" value="ParB/Sulfiredoxin"/>
    <property type="match status" value="1"/>
</dbReference>